<keyword evidence="13" id="KW-1185">Reference proteome</keyword>
<organism evidence="12 13">
    <name type="scientific">Anaeramoeba ignava</name>
    <name type="common">Anaerobic marine amoeba</name>
    <dbReference type="NCBI Taxonomy" id="1746090"/>
    <lineage>
        <taxon>Eukaryota</taxon>
        <taxon>Metamonada</taxon>
        <taxon>Anaeramoebidae</taxon>
        <taxon>Anaeramoeba</taxon>
    </lineage>
</organism>
<keyword evidence="2 10" id="KW-0808">Transferase</keyword>
<dbReference type="EC" id="2.3.1.225" evidence="10"/>
<evidence type="ECO:0000256" key="5">
    <source>
        <dbReference type="ARBA" id="ARBA00023136"/>
    </source>
</evidence>
<evidence type="ECO:0000256" key="9">
    <source>
        <dbReference type="ARBA" id="ARBA00048048"/>
    </source>
</evidence>
<evidence type="ECO:0000313" key="13">
    <source>
        <dbReference type="Proteomes" id="UP001149090"/>
    </source>
</evidence>
<evidence type="ECO:0000256" key="4">
    <source>
        <dbReference type="ARBA" id="ARBA00022989"/>
    </source>
</evidence>
<dbReference type="InterPro" id="IPR001594">
    <property type="entry name" value="Palmitoyltrfase_DHHC"/>
</dbReference>
<evidence type="ECO:0000256" key="8">
    <source>
        <dbReference type="ARBA" id="ARBA00023315"/>
    </source>
</evidence>
<dbReference type="GO" id="GO:0019706">
    <property type="term" value="F:protein-cysteine S-palmitoyltransferase activity"/>
    <property type="evidence" value="ECO:0007669"/>
    <property type="project" value="UniProtKB-EC"/>
</dbReference>
<protein>
    <recommendedName>
        <fullName evidence="10">Palmitoyltransferase</fullName>
        <ecNumber evidence="10">2.3.1.225</ecNumber>
    </recommendedName>
</protein>
<evidence type="ECO:0000256" key="6">
    <source>
        <dbReference type="ARBA" id="ARBA00023139"/>
    </source>
</evidence>
<keyword evidence="4 10" id="KW-1133">Transmembrane helix</keyword>
<dbReference type="OrthoDB" id="4096362at2759"/>
<evidence type="ECO:0000256" key="10">
    <source>
        <dbReference type="RuleBase" id="RU079119"/>
    </source>
</evidence>
<evidence type="ECO:0000313" key="12">
    <source>
        <dbReference type="EMBL" id="KAJ5080548.1"/>
    </source>
</evidence>
<gene>
    <name evidence="12" type="ORF">M0811_13993</name>
</gene>
<feature type="transmembrane region" description="Helical" evidence="10">
    <location>
        <begin position="187"/>
        <end position="212"/>
    </location>
</feature>
<feature type="transmembrane region" description="Helical" evidence="10">
    <location>
        <begin position="84"/>
        <end position="106"/>
    </location>
</feature>
<evidence type="ECO:0000256" key="7">
    <source>
        <dbReference type="ARBA" id="ARBA00023288"/>
    </source>
</evidence>
<comment type="catalytic activity">
    <reaction evidence="9 10">
        <text>L-cysteinyl-[protein] + hexadecanoyl-CoA = S-hexadecanoyl-L-cysteinyl-[protein] + CoA</text>
        <dbReference type="Rhea" id="RHEA:36683"/>
        <dbReference type="Rhea" id="RHEA-COMP:10131"/>
        <dbReference type="Rhea" id="RHEA-COMP:11032"/>
        <dbReference type="ChEBI" id="CHEBI:29950"/>
        <dbReference type="ChEBI" id="CHEBI:57287"/>
        <dbReference type="ChEBI" id="CHEBI:57379"/>
        <dbReference type="ChEBI" id="CHEBI:74151"/>
        <dbReference type="EC" id="2.3.1.225"/>
    </reaction>
</comment>
<name>A0A9Q0RI69_ANAIG</name>
<dbReference type="Proteomes" id="UP001149090">
    <property type="component" value="Unassembled WGS sequence"/>
</dbReference>
<evidence type="ECO:0000259" key="11">
    <source>
        <dbReference type="Pfam" id="PF01529"/>
    </source>
</evidence>
<dbReference type="PROSITE" id="PS50216">
    <property type="entry name" value="DHHC"/>
    <property type="match status" value="1"/>
</dbReference>
<feature type="transmembrane region" description="Helical" evidence="10">
    <location>
        <begin position="58"/>
        <end position="78"/>
    </location>
</feature>
<dbReference type="Pfam" id="PF01529">
    <property type="entry name" value="DHHC"/>
    <property type="match status" value="1"/>
</dbReference>
<feature type="domain" description="Palmitoyltransferase DHHC" evidence="11">
    <location>
        <begin position="141"/>
        <end position="266"/>
    </location>
</feature>
<dbReference type="GO" id="GO:0005794">
    <property type="term" value="C:Golgi apparatus"/>
    <property type="evidence" value="ECO:0007669"/>
    <property type="project" value="TreeGrafter"/>
</dbReference>
<comment type="caution">
    <text evidence="12">The sequence shown here is derived from an EMBL/GenBank/DDBJ whole genome shotgun (WGS) entry which is preliminary data.</text>
</comment>
<evidence type="ECO:0000256" key="2">
    <source>
        <dbReference type="ARBA" id="ARBA00022679"/>
    </source>
</evidence>
<comment type="similarity">
    <text evidence="10">Belongs to the DHHC palmitoyltransferase family.</text>
</comment>
<feature type="transmembrane region" description="Helical" evidence="10">
    <location>
        <begin position="232"/>
        <end position="255"/>
    </location>
</feature>
<dbReference type="OMA" id="YVTMFLI"/>
<evidence type="ECO:0000256" key="3">
    <source>
        <dbReference type="ARBA" id="ARBA00022692"/>
    </source>
</evidence>
<evidence type="ECO:0000256" key="1">
    <source>
        <dbReference type="ARBA" id="ARBA00004127"/>
    </source>
</evidence>
<sequence>MNNNLVETHFEFVNQNQIENQNQNHTLHSKLKIYQVWPGNNRFCCSGKLFTGPDWKTLIVTEFIFNIPFILFIIFTAYPSIKIIHFSIFLVALFLFIAVNLSLLLTSFIEPGIIPRDTYFSGSFQHIPETKPFEFQNNTFELPYCDTCNIYRSPRASHCSICDNCVQKFDHHCGWVGCDLGIRNYRFFFLFLIFVTLSIFFVFVVSILHIIILTKEKTFSEAFVKTLASYLLTIYSLPFSMYLSKLTFFHCYLVSKNLTTREYYRNIYKDIQNPFSKGCCKNWIHLLFSKIPPSKIHLKSFANYNDLFYVSELFLNGGYCGNQIEINQIQEEMSKIQNQLQNPNEEINENDDPKTNLLDKN</sequence>
<dbReference type="InterPro" id="IPR039859">
    <property type="entry name" value="PFA4/ZDH16/20/ERF2-like"/>
</dbReference>
<dbReference type="GO" id="GO:0006612">
    <property type="term" value="P:protein targeting to membrane"/>
    <property type="evidence" value="ECO:0007669"/>
    <property type="project" value="TreeGrafter"/>
</dbReference>
<keyword evidence="3 10" id="KW-0812">Transmembrane</keyword>
<keyword evidence="8 10" id="KW-0012">Acyltransferase</keyword>
<comment type="subcellular location">
    <subcellularLocation>
        <location evidence="1">Endomembrane system</location>
        <topology evidence="1">Multi-pass membrane protein</topology>
    </subcellularLocation>
</comment>
<comment type="domain">
    <text evidence="10">The DHHC domain is required for palmitoyltransferase activity.</text>
</comment>
<dbReference type="GO" id="GO:0005783">
    <property type="term" value="C:endoplasmic reticulum"/>
    <property type="evidence" value="ECO:0007669"/>
    <property type="project" value="TreeGrafter"/>
</dbReference>
<keyword evidence="7" id="KW-0449">Lipoprotein</keyword>
<proteinExistence type="inferred from homology"/>
<dbReference type="AlphaFoldDB" id="A0A9Q0RI69"/>
<dbReference type="EMBL" id="JAPDFW010000008">
    <property type="protein sequence ID" value="KAJ5080548.1"/>
    <property type="molecule type" value="Genomic_DNA"/>
</dbReference>
<reference evidence="12" key="1">
    <citation type="submission" date="2022-10" db="EMBL/GenBank/DDBJ databases">
        <title>Novel sulphate-reducing endosymbionts in the free-living metamonad Anaeramoeba.</title>
        <authorList>
            <person name="Jerlstrom-Hultqvist J."/>
            <person name="Cepicka I."/>
            <person name="Gallot-Lavallee L."/>
            <person name="Salas-Leiva D."/>
            <person name="Curtis B.A."/>
            <person name="Zahonova K."/>
            <person name="Pipaliya S."/>
            <person name="Dacks J."/>
            <person name="Roger A.J."/>
        </authorList>
    </citation>
    <scope>NUCLEOTIDE SEQUENCE</scope>
    <source>
        <strain evidence="12">BMAN</strain>
    </source>
</reference>
<accession>A0A9Q0RI69</accession>
<keyword evidence="6" id="KW-0564">Palmitate</keyword>
<dbReference type="PANTHER" id="PTHR22883">
    <property type="entry name" value="ZINC FINGER DHHC DOMAIN CONTAINING PROTEIN"/>
    <property type="match status" value="1"/>
</dbReference>
<dbReference type="PANTHER" id="PTHR22883:SF43">
    <property type="entry name" value="PALMITOYLTRANSFERASE APP"/>
    <property type="match status" value="1"/>
</dbReference>
<keyword evidence="5 10" id="KW-0472">Membrane</keyword>